<dbReference type="HOGENOM" id="CLU_2417408_0_0_1"/>
<keyword evidence="2" id="KW-1185">Reference proteome</keyword>
<name>K3XTQ0_SETIT</name>
<dbReference type="AlphaFoldDB" id="K3XTQ0"/>
<evidence type="ECO:0000313" key="2">
    <source>
        <dbReference type="Proteomes" id="UP000004995"/>
    </source>
</evidence>
<dbReference type="EnsemblPlants" id="KQL04741">
    <property type="protein sequence ID" value="KQL04741"/>
    <property type="gene ID" value="SETIT_005307mg"/>
</dbReference>
<reference evidence="2" key="1">
    <citation type="journal article" date="2012" name="Nat. Biotechnol.">
        <title>Reference genome sequence of the model plant Setaria.</title>
        <authorList>
            <person name="Bennetzen J.L."/>
            <person name="Schmutz J."/>
            <person name="Wang H."/>
            <person name="Percifield R."/>
            <person name="Hawkins J."/>
            <person name="Pontaroli A.C."/>
            <person name="Estep M."/>
            <person name="Feng L."/>
            <person name="Vaughn J.N."/>
            <person name="Grimwood J."/>
            <person name="Jenkins J."/>
            <person name="Barry K."/>
            <person name="Lindquist E."/>
            <person name="Hellsten U."/>
            <person name="Deshpande S."/>
            <person name="Wang X."/>
            <person name="Wu X."/>
            <person name="Mitros T."/>
            <person name="Triplett J."/>
            <person name="Yang X."/>
            <person name="Ye C.Y."/>
            <person name="Mauro-Herrera M."/>
            <person name="Wang L."/>
            <person name="Li P."/>
            <person name="Sharma M."/>
            <person name="Sharma R."/>
            <person name="Ronald P.C."/>
            <person name="Panaud O."/>
            <person name="Kellogg E.A."/>
            <person name="Brutnell T.P."/>
            <person name="Doust A.N."/>
            <person name="Tuskan G.A."/>
            <person name="Rokhsar D."/>
            <person name="Devos K.M."/>
        </authorList>
    </citation>
    <scope>NUCLEOTIDE SEQUENCE [LARGE SCALE GENOMIC DNA]</scope>
    <source>
        <strain evidence="2">cv. Yugu1</strain>
    </source>
</reference>
<dbReference type="Proteomes" id="UP000004995">
    <property type="component" value="Unassembled WGS sequence"/>
</dbReference>
<dbReference type="EMBL" id="AGNK02002913">
    <property type="status" value="NOT_ANNOTATED_CDS"/>
    <property type="molecule type" value="Genomic_DNA"/>
</dbReference>
<accession>K3XTQ0</accession>
<dbReference type="InParanoid" id="K3XTQ0"/>
<reference evidence="1" key="2">
    <citation type="submission" date="2018-08" db="UniProtKB">
        <authorList>
            <consortium name="EnsemblPlants"/>
        </authorList>
    </citation>
    <scope>IDENTIFICATION</scope>
    <source>
        <strain evidence="1">Yugu1</strain>
    </source>
</reference>
<protein>
    <submittedName>
        <fullName evidence="1">Uncharacterized protein</fullName>
    </submittedName>
</protein>
<dbReference type="Gramene" id="KQL04741">
    <property type="protein sequence ID" value="KQL04741"/>
    <property type="gene ID" value="SETIT_005307mg"/>
</dbReference>
<sequence length="92" mass="10660">MVNTYEKAPSADVDKFLNVLKKKASSSGEKSVTRSVSRQKEKDQNLNFFASDDVPMDYEHGKPFLYRWDLLEGPWELNKLHVWIMNALKQGI</sequence>
<organism evidence="1 2">
    <name type="scientific">Setaria italica</name>
    <name type="common">Foxtail millet</name>
    <name type="synonym">Panicum italicum</name>
    <dbReference type="NCBI Taxonomy" id="4555"/>
    <lineage>
        <taxon>Eukaryota</taxon>
        <taxon>Viridiplantae</taxon>
        <taxon>Streptophyta</taxon>
        <taxon>Embryophyta</taxon>
        <taxon>Tracheophyta</taxon>
        <taxon>Spermatophyta</taxon>
        <taxon>Magnoliopsida</taxon>
        <taxon>Liliopsida</taxon>
        <taxon>Poales</taxon>
        <taxon>Poaceae</taxon>
        <taxon>PACMAD clade</taxon>
        <taxon>Panicoideae</taxon>
        <taxon>Panicodae</taxon>
        <taxon>Paniceae</taxon>
        <taxon>Cenchrinae</taxon>
        <taxon>Setaria</taxon>
    </lineage>
</organism>
<proteinExistence type="predicted"/>
<evidence type="ECO:0000313" key="1">
    <source>
        <dbReference type="EnsemblPlants" id="KQL04741"/>
    </source>
</evidence>